<dbReference type="SMART" id="SM00955">
    <property type="entry name" value="RNB"/>
    <property type="match status" value="1"/>
</dbReference>
<dbReference type="RefSeq" id="WP_345725983.1">
    <property type="nucleotide sequence ID" value="NZ_BAAAYN010000001.1"/>
</dbReference>
<keyword evidence="3" id="KW-1185">Reference proteome</keyword>
<dbReference type="InterPro" id="IPR040596">
    <property type="entry name" value="RNase_II_C_S1"/>
</dbReference>
<name>A0ABP6SQB4_9ACTN</name>
<dbReference type="EMBL" id="BAAAYN010000001">
    <property type="protein sequence ID" value="GAA3381971.1"/>
    <property type="molecule type" value="Genomic_DNA"/>
</dbReference>
<dbReference type="InterPro" id="IPR001900">
    <property type="entry name" value="RNase_II/R"/>
</dbReference>
<dbReference type="Proteomes" id="UP001501676">
    <property type="component" value="Unassembled WGS sequence"/>
</dbReference>
<evidence type="ECO:0000259" key="1">
    <source>
        <dbReference type="SMART" id="SM00955"/>
    </source>
</evidence>
<dbReference type="PANTHER" id="PTHR23355:SF9">
    <property type="entry name" value="DIS3-LIKE EXONUCLEASE 2"/>
    <property type="match status" value="1"/>
</dbReference>
<sequence>MADTGIARPAAGVPTRRLRAPEIDFAAIRADLKTPPDFTPDALAEAAAPPADLPRTDLTDVPFVTVDPPGSRDLDQALHLVPDGDGFLLRYAIADVAAFVRPGSVLDRETAARGVTLYLPDGRVPLHPAVLSEGAASLLPDQVRPAVVWTIRTDADATPLDVRVERATVRSIAQLSYPEVEAGARPEALTGLAGFGTVRLDRVLARGGIDLDVPEQDVEHTDDGGWKLVLRAQSPAERYNAQVSLLTGECAAALMLGGGIGLLRTLPPAAPEDVERLRAVAPSLGVDWPAGATPGRVVASVDPADPRGAAFLDLAASLLRGSGYTPFTDGAPEQAFHAGVGAPYAHVTAPLRRLADRYATEVCLALYAGTPVPEWVLAALPGLPATMAAATRRAGEFERAVVDLTEAVLLADRVGEEFDAAVVDVSGEGKSGTVALDEPPVWARCAGPGLRAGQRLRVRLQEADPATRRVRFVPAD</sequence>
<organism evidence="2 3">
    <name type="scientific">Cryptosporangium minutisporangium</name>
    <dbReference type="NCBI Taxonomy" id="113569"/>
    <lineage>
        <taxon>Bacteria</taxon>
        <taxon>Bacillati</taxon>
        <taxon>Actinomycetota</taxon>
        <taxon>Actinomycetes</taxon>
        <taxon>Cryptosporangiales</taxon>
        <taxon>Cryptosporangiaceae</taxon>
        <taxon>Cryptosporangium</taxon>
    </lineage>
</organism>
<evidence type="ECO:0000313" key="3">
    <source>
        <dbReference type="Proteomes" id="UP001501676"/>
    </source>
</evidence>
<comment type="caution">
    <text evidence="2">The sequence shown here is derived from an EMBL/GenBank/DDBJ whole genome shotgun (WGS) entry which is preliminary data.</text>
</comment>
<protein>
    <submittedName>
        <fullName evidence="2">RNB domain-containing ribonuclease</fullName>
    </submittedName>
</protein>
<feature type="domain" description="RNB" evidence="1">
    <location>
        <begin position="55"/>
        <end position="369"/>
    </location>
</feature>
<dbReference type="Pfam" id="PF18614">
    <property type="entry name" value="RNase_II_C_S1"/>
    <property type="match status" value="1"/>
</dbReference>
<accession>A0ABP6SQB4</accession>
<dbReference type="SUPFAM" id="SSF50249">
    <property type="entry name" value="Nucleic acid-binding proteins"/>
    <property type="match status" value="1"/>
</dbReference>
<reference evidence="3" key="1">
    <citation type="journal article" date="2019" name="Int. J. Syst. Evol. Microbiol.">
        <title>The Global Catalogue of Microorganisms (GCM) 10K type strain sequencing project: providing services to taxonomists for standard genome sequencing and annotation.</title>
        <authorList>
            <consortium name="The Broad Institute Genomics Platform"/>
            <consortium name="The Broad Institute Genome Sequencing Center for Infectious Disease"/>
            <person name="Wu L."/>
            <person name="Ma J."/>
        </authorList>
    </citation>
    <scope>NUCLEOTIDE SEQUENCE [LARGE SCALE GENOMIC DNA]</scope>
    <source>
        <strain evidence="3">JCM 9458</strain>
    </source>
</reference>
<dbReference type="InterPro" id="IPR050180">
    <property type="entry name" value="RNR_Ribonuclease"/>
</dbReference>
<dbReference type="InterPro" id="IPR012340">
    <property type="entry name" value="NA-bd_OB-fold"/>
</dbReference>
<dbReference type="PANTHER" id="PTHR23355">
    <property type="entry name" value="RIBONUCLEASE"/>
    <property type="match status" value="1"/>
</dbReference>
<evidence type="ECO:0000313" key="2">
    <source>
        <dbReference type="EMBL" id="GAA3381971.1"/>
    </source>
</evidence>
<dbReference type="Pfam" id="PF00773">
    <property type="entry name" value="RNB"/>
    <property type="match status" value="1"/>
</dbReference>
<proteinExistence type="predicted"/>
<gene>
    <name evidence="2" type="ORF">GCM10020369_02010</name>
</gene>